<dbReference type="InterPro" id="IPR008964">
    <property type="entry name" value="Invasin/intimin_cell_adhesion"/>
</dbReference>
<dbReference type="Gene3D" id="2.60.40.1080">
    <property type="match status" value="1"/>
</dbReference>
<dbReference type="PATRIC" id="fig|993692.3.peg.223"/>
<dbReference type="AlphaFoldDB" id="A0A0R2LQ65"/>
<dbReference type="SUPFAM" id="SSF49373">
    <property type="entry name" value="Invasin/intimin cell-adhesion fragments"/>
    <property type="match status" value="1"/>
</dbReference>
<feature type="domain" description="BIG2" evidence="1">
    <location>
        <begin position="62"/>
        <end position="138"/>
    </location>
</feature>
<dbReference type="RefSeq" id="WP_057879634.1">
    <property type="nucleotide sequence ID" value="NZ_JQCF01000001.1"/>
</dbReference>
<evidence type="ECO:0000313" key="3">
    <source>
        <dbReference type="Proteomes" id="UP000051006"/>
    </source>
</evidence>
<keyword evidence="3" id="KW-1185">Reference proteome</keyword>
<gene>
    <name evidence="2" type="ORF">IV57_GL000221</name>
</gene>
<dbReference type="InterPro" id="IPR003343">
    <property type="entry name" value="Big_2"/>
</dbReference>
<comment type="caution">
    <text evidence="2">The sequence shown here is derived from an EMBL/GenBank/DDBJ whole genome shotgun (WGS) entry which is preliminary data.</text>
</comment>
<evidence type="ECO:0000259" key="1">
    <source>
        <dbReference type="SMART" id="SM00635"/>
    </source>
</evidence>
<sequence>MTTLNVYKGSEVVGTGESPVHVNLDPATYPAGTFKGELVDDNGKKTDKFDFPEVTVIAPVIGVTKVTLDPATASIVVGATSKLTATVEPSNATESGVNWSSSNTAVATVSGGTVTGKTAGTSTITATSKSDSKIVGTTKVTVTAAEG</sequence>
<evidence type="ECO:0000313" key="2">
    <source>
        <dbReference type="EMBL" id="KRO00899.1"/>
    </source>
</evidence>
<organism evidence="2 3">
    <name type="scientific">Companilactobacillus kimchiensis</name>
    <dbReference type="NCBI Taxonomy" id="993692"/>
    <lineage>
        <taxon>Bacteria</taxon>
        <taxon>Bacillati</taxon>
        <taxon>Bacillota</taxon>
        <taxon>Bacilli</taxon>
        <taxon>Lactobacillales</taxon>
        <taxon>Lactobacillaceae</taxon>
        <taxon>Companilactobacillus</taxon>
    </lineage>
</organism>
<dbReference type="STRING" id="993692.IV57_GL000221"/>
<protein>
    <recommendedName>
        <fullName evidence="1">BIG2 domain-containing protein</fullName>
    </recommendedName>
</protein>
<dbReference type="Pfam" id="PF02368">
    <property type="entry name" value="Big_2"/>
    <property type="match status" value="1"/>
</dbReference>
<dbReference type="EMBL" id="JQCF01000001">
    <property type="protein sequence ID" value="KRO00899.1"/>
    <property type="molecule type" value="Genomic_DNA"/>
</dbReference>
<name>A0A0R2LQ65_9LACO</name>
<proteinExistence type="predicted"/>
<accession>A0A0R2LQ65</accession>
<dbReference type="SMART" id="SM00635">
    <property type="entry name" value="BID_2"/>
    <property type="match status" value="1"/>
</dbReference>
<reference evidence="2 3" key="1">
    <citation type="journal article" date="2015" name="Genome Announc.">
        <title>Expanding the biotechnology potential of lactobacilli through comparative genomics of 213 strains and associated genera.</title>
        <authorList>
            <person name="Sun Z."/>
            <person name="Harris H.M."/>
            <person name="McCann A."/>
            <person name="Guo C."/>
            <person name="Argimon S."/>
            <person name="Zhang W."/>
            <person name="Yang X."/>
            <person name="Jeffery I.B."/>
            <person name="Cooney J.C."/>
            <person name="Kagawa T.F."/>
            <person name="Liu W."/>
            <person name="Song Y."/>
            <person name="Salvetti E."/>
            <person name="Wrobel A."/>
            <person name="Rasinkangas P."/>
            <person name="Parkhill J."/>
            <person name="Rea M.C."/>
            <person name="O'Sullivan O."/>
            <person name="Ritari J."/>
            <person name="Douillard F.P."/>
            <person name="Paul Ross R."/>
            <person name="Yang R."/>
            <person name="Briner A.E."/>
            <person name="Felis G.E."/>
            <person name="de Vos W.M."/>
            <person name="Barrangou R."/>
            <person name="Klaenhammer T.R."/>
            <person name="Caufield P.W."/>
            <person name="Cui Y."/>
            <person name="Zhang H."/>
            <person name="O'Toole P.W."/>
        </authorList>
    </citation>
    <scope>NUCLEOTIDE SEQUENCE [LARGE SCALE GENOMIC DNA]</scope>
    <source>
        <strain evidence="2 3">DSM 24716</strain>
    </source>
</reference>
<dbReference type="Proteomes" id="UP000051006">
    <property type="component" value="Unassembled WGS sequence"/>
</dbReference>
<dbReference type="OrthoDB" id="2329086at2"/>